<comment type="subcellular location">
    <subcellularLocation>
        <location evidence="1">Endoplasmic reticulum</location>
    </subcellularLocation>
</comment>
<comment type="caution">
    <text evidence="6">The sequence shown here is derived from an EMBL/GenBank/DDBJ whole genome shotgun (WGS) entry which is preliminary data.</text>
</comment>
<dbReference type="Pfam" id="PF00226">
    <property type="entry name" value="DnaJ"/>
    <property type="match status" value="1"/>
</dbReference>
<dbReference type="PRINTS" id="PR00625">
    <property type="entry name" value="JDOMAIN"/>
</dbReference>
<dbReference type="GO" id="GO:0034975">
    <property type="term" value="P:protein folding in endoplasmic reticulum"/>
    <property type="evidence" value="ECO:0007669"/>
    <property type="project" value="TreeGrafter"/>
</dbReference>
<dbReference type="AlphaFoldDB" id="A0A9D1G1E2"/>
<organism evidence="6 7">
    <name type="scientific">Candidatus Alectryocaccomicrobium excrementavium</name>
    <dbReference type="NCBI Taxonomy" id="2840668"/>
    <lineage>
        <taxon>Bacteria</taxon>
        <taxon>Bacillati</taxon>
        <taxon>Bacillota</taxon>
        <taxon>Clostridia</taxon>
        <taxon>Candidatus Alectryocaccomicrobium</taxon>
    </lineage>
</organism>
<proteinExistence type="predicted"/>
<keyword evidence="3" id="KW-0732">Signal</keyword>
<dbReference type="CDD" id="cd06257">
    <property type="entry name" value="DnaJ"/>
    <property type="match status" value="1"/>
</dbReference>
<gene>
    <name evidence="6" type="ORF">IAA84_09915</name>
</gene>
<dbReference type="Proteomes" id="UP000824140">
    <property type="component" value="Unassembled WGS sequence"/>
</dbReference>
<dbReference type="InterPro" id="IPR001623">
    <property type="entry name" value="DnaJ_domain"/>
</dbReference>
<name>A0A9D1G1E2_9FIRM</name>
<evidence type="ECO:0000259" key="5">
    <source>
        <dbReference type="PROSITE" id="PS50076"/>
    </source>
</evidence>
<evidence type="ECO:0000313" key="6">
    <source>
        <dbReference type="EMBL" id="HIS93319.1"/>
    </source>
</evidence>
<reference evidence="6" key="2">
    <citation type="journal article" date="2021" name="PeerJ">
        <title>Extensive microbial diversity within the chicken gut microbiome revealed by metagenomics and culture.</title>
        <authorList>
            <person name="Gilroy R."/>
            <person name="Ravi A."/>
            <person name="Getino M."/>
            <person name="Pursley I."/>
            <person name="Horton D.L."/>
            <person name="Alikhan N.F."/>
            <person name="Baker D."/>
            <person name="Gharbi K."/>
            <person name="Hall N."/>
            <person name="Watson M."/>
            <person name="Adriaenssens E.M."/>
            <person name="Foster-Nyarko E."/>
            <person name="Jarju S."/>
            <person name="Secka A."/>
            <person name="Antonio M."/>
            <person name="Oren A."/>
            <person name="Chaudhuri R.R."/>
            <person name="La Ragione R."/>
            <person name="Hildebrand F."/>
            <person name="Pallen M.J."/>
        </authorList>
    </citation>
    <scope>NUCLEOTIDE SEQUENCE</scope>
    <source>
        <strain evidence="6">13766</strain>
    </source>
</reference>
<dbReference type="InterPro" id="IPR051727">
    <property type="entry name" value="DnaJ_C3_Co-chaperones"/>
</dbReference>
<dbReference type="SUPFAM" id="SSF46565">
    <property type="entry name" value="Chaperone J-domain"/>
    <property type="match status" value="1"/>
</dbReference>
<dbReference type="GO" id="GO:0006260">
    <property type="term" value="P:DNA replication"/>
    <property type="evidence" value="ECO:0007669"/>
    <property type="project" value="UniProtKB-KW"/>
</dbReference>
<keyword evidence="4" id="KW-0256">Endoplasmic reticulum</keyword>
<reference evidence="6" key="1">
    <citation type="submission" date="2020-10" db="EMBL/GenBank/DDBJ databases">
        <authorList>
            <person name="Gilroy R."/>
        </authorList>
    </citation>
    <scope>NUCLEOTIDE SEQUENCE</scope>
    <source>
        <strain evidence="6">13766</strain>
    </source>
</reference>
<dbReference type="Gene3D" id="1.10.287.110">
    <property type="entry name" value="DnaJ domain"/>
    <property type="match status" value="1"/>
</dbReference>
<feature type="domain" description="J" evidence="5">
    <location>
        <begin position="3"/>
        <end position="97"/>
    </location>
</feature>
<evidence type="ECO:0000256" key="1">
    <source>
        <dbReference type="ARBA" id="ARBA00004240"/>
    </source>
</evidence>
<dbReference type="PANTHER" id="PTHR44140">
    <property type="entry name" value="LD25575P"/>
    <property type="match status" value="1"/>
</dbReference>
<accession>A0A9D1G1E2</accession>
<protein>
    <submittedName>
        <fullName evidence="6">DnaJ domain-containing protein</fullName>
    </submittedName>
</protein>
<dbReference type="SMART" id="SM00271">
    <property type="entry name" value="DnaJ"/>
    <property type="match status" value="1"/>
</dbReference>
<dbReference type="PANTHER" id="PTHR44140:SF2">
    <property type="entry name" value="LD25575P"/>
    <property type="match status" value="1"/>
</dbReference>
<keyword evidence="2" id="KW-0235">DNA replication</keyword>
<evidence type="ECO:0000256" key="2">
    <source>
        <dbReference type="ARBA" id="ARBA00022705"/>
    </source>
</evidence>
<dbReference type="GO" id="GO:0051087">
    <property type="term" value="F:protein-folding chaperone binding"/>
    <property type="evidence" value="ECO:0007669"/>
    <property type="project" value="TreeGrafter"/>
</dbReference>
<evidence type="ECO:0000256" key="3">
    <source>
        <dbReference type="ARBA" id="ARBA00022729"/>
    </source>
</evidence>
<sequence length="163" mass="18532">MPNPFETLGIDRAADRKAIHQAYRSLARRWHPDRFAAGPERAWAEGRMVEINSAYAECLRLAGSPSLEEESALADAEQLLRDNQPMHARRLLMGMAGRCPQWNYLFGRALSMLNEHEKAATYLGVAARQRPDNVEYARAYQEAEGKLYASRKHAFRRIFARGG</sequence>
<dbReference type="EMBL" id="DVJN01000191">
    <property type="protein sequence ID" value="HIS93319.1"/>
    <property type="molecule type" value="Genomic_DNA"/>
</dbReference>
<evidence type="ECO:0000313" key="7">
    <source>
        <dbReference type="Proteomes" id="UP000824140"/>
    </source>
</evidence>
<dbReference type="PROSITE" id="PS50076">
    <property type="entry name" value="DNAJ_2"/>
    <property type="match status" value="1"/>
</dbReference>
<evidence type="ECO:0000256" key="4">
    <source>
        <dbReference type="ARBA" id="ARBA00022824"/>
    </source>
</evidence>
<dbReference type="InterPro" id="IPR036869">
    <property type="entry name" value="J_dom_sf"/>
</dbReference>
<dbReference type="GO" id="GO:0051787">
    <property type="term" value="F:misfolded protein binding"/>
    <property type="evidence" value="ECO:0007669"/>
    <property type="project" value="TreeGrafter"/>
</dbReference>